<reference evidence="3" key="1">
    <citation type="submission" date="2025-08" db="UniProtKB">
        <authorList>
            <consortium name="RefSeq"/>
        </authorList>
    </citation>
    <scope>IDENTIFICATION</scope>
    <source>
        <tissue evidence="3">Whole body pupa</tissue>
    </source>
</reference>
<keyword evidence="2" id="KW-1185">Reference proteome</keyword>
<organism evidence="2 3">
    <name type="scientific">Glossina fuscipes</name>
    <dbReference type="NCBI Taxonomy" id="7396"/>
    <lineage>
        <taxon>Eukaryota</taxon>
        <taxon>Metazoa</taxon>
        <taxon>Ecdysozoa</taxon>
        <taxon>Arthropoda</taxon>
        <taxon>Hexapoda</taxon>
        <taxon>Insecta</taxon>
        <taxon>Pterygota</taxon>
        <taxon>Neoptera</taxon>
        <taxon>Endopterygota</taxon>
        <taxon>Diptera</taxon>
        <taxon>Brachycera</taxon>
        <taxon>Muscomorpha</taxon>
        <taxon>Hippoboscoidea</taxon>
        <taxon>Glossinidae</taxon>
        <taxon>Glossina</taxon>
    </lineage>
</organism>
<accession>A0A9C5YWE2</accession>
<dbReference type="Pfam" id="PF00634">
    <property type="entry name" value="BRCA2"/>
    <property type="match status" value="1"/>
</dbReference>
<evidence type="ECO:0000256" key="1">
    <source>
        <dbReference type="SAM" id="MobiDB-lite"/>
    </source>
</evidence>
<dbReference type="Proteomes" id="UP000092443">
    <property type="component" value="Unplaced"/>
</dbReference>
<feature type="compositionally biased region" description="Polar residues" evidence="1">
    <location>
        <begin position="236"/>
        <end position="247"/>
    </location>
</feature>
<dbReference type="GeneID" id="119635831"/>
<evidence type="ECO:0000313" key="2">
    <source>
        <dbReference type="Proteomes" id="UP000092443"/>
    </source>
</evidence>
<name>A0A9C5YWE2_9MUSC</name>
<feature type="compositionally biased region" description="Polar residues" evidence="1">
    <location>
        <begin position="215"/>
        <end position="224"/>
    </location>
</feature>
<dbReference type="PROSITE" id="PS50138">
    <property type="entry name" value="BRCA2_REPEAT"/>
    <property type="match status" value="1"/>
</dbReference>
<protein>
    <submittedName>
        <fullName evidence="3">Uncharacterized protein LOC119635831</fullName>
    </submittedName>
</protein>
<sequence>MVCRKRYALSLNPKFNYRPVNEQIAQGNRRDNISGCSKNLELSETKVALGLGERPELRVNKNAVGLNEIFIENKSEEVQSKANRDESSLVSASFQTANGKKISISEESKRSVQNILREFQGNLQETYYETELKDIKAQMSIKSMHSKFGKNTNKTGFQAMCEKGKEEKINESPSTSKLSSGPMVCRKRYALSLHPKFNYRPPPQLCETSERTSRQIETTTSTPGVNRPKRGRLSDLSHTYTSSRRKK</sequence>
<evidence type="ECO:0000313" key="3">
    <source>
        <dbReference type="RefSeq" id="XP_037886766.1"/>
    </source>
</evidence>
<proteinExistence type="predicted"/>
<dbReference type="InterPro" id="IPR002093">
    <property type="entry name" value="BRCA2_repeat"/>
</dbReference>
<dbReference type="AlphaFoldDB" id="A0A9C5YWE2"/>
<feature type="region of interest" description="Disordered" evidence="1">
    <location>
        <begin position="196"/>
        <end position="247"/>
    </location>
</feature>
<dbReference type="KEGG" id="gfs:119635831"/>
<gene>
    <name evidence="3" type="primary">LOC119635831</name>
</gene>
<dbReference type="RefSeq" id="XP_037886766.1">
    <property type="nucleotide sequence ID" value="XM_038030838.1"/>
</dbReference>